<reference evidence="1" key="1">
    <citation type="journal article" date="2014" name="Front. Microbiol.">
        <title>High frequency of phylogenetically diverse reductive dehalogenase-homologous genes in deep subseafloor sedimentary metagenomes.</title>
        <authorList>
            <person name="Kawai M."/>
            <person name="Futagami T."/>
            <person name="Toyoda A."/>
            <person name="Takaki Y."/>
            <person name="Nishi S."/>
            <person name="Hori S."/>
            <person name="Arai W."/>
            <person name="Tsubouchi T."/>
            <person name="Morono Y."/>
            <person name="Uchiyama I."/>
            <person name="Ito T."/>
            <person name="Fujiyama A."/>
            <person name="Inagaki F."/>
            <person name="Takami H."/>
        </authorList>
    </citation>
    <scope>NUCLEOTIDE SEQUENCE</scope>
    <source>
        <strain evidence="1">Expedition CK06-06</strain>
    </source>
</reference>
<feature type="non-terminal residue" evidence="1">
    <location>
        <position position="137"/>
    </location>
</feature>
<comment type="caution">
    <text evidence="1">The sequence shown here is derived from an EMBL/GenBank/DDBJ whole genome shotgun (WGS) entry which is preliminary data.</text>
</comment>
<name>X1L1P0_9ZZZZ</name>
<accession>X1L1P0</accession>
<evidence type="ECO:0000313" key="1">
    <source>
        <dbReference type="EMBL" id="GAH88083.1"/>
    </source>
</evidence>
<gene>
    <name evidence="1" type="ORF">S03H2_65632</name>
</gene>
<proteinExistence type="predicted"/>
<sequence>MISVGEEAKDRAFYSLKGYTRINKGNPANATGILTSVEIWAVSAVQGCRVGTFYTINADRLKCRDSVVIGNVTAGSKQVFNGLSISVETGDYIGFYWTSGTMERDFEGYGGTWHFAGERIDPGDEAPYVFWAGHAFS</sequence>
<organism evidence="1">
    <name type="scientific">marine sediment metagenome</name>
    <dbReference type="NCBI Taxonomy" id="412755"/>
    <lineage>
        <taxon>unclassified sequences</taxon>
        <taxon>metagenomes</taxon>
        <taxon>ecological metagenomes</taxon>
    </lineage>
</organism>
<dbReference type="AlphaFoldDB" id="X1L1P0"/>
<dbReference type="EMBL" id="BARU01042760">
    <property type="protein sequence ID" value="GAH88083.1"/>
    <property type="molecule type" value="Genomic_DNA"/>
</dbReference>
<protein>
    <submittedName>
        <fullName evidence="1">Uncharacterized protein</fullName>
    </submittedName>
</protein>